<dbReference type="SUPFAM" id="SSF47413">
    <property type="entry name" value="lambda repressor-like DNA-binding domains"/>
    <property type="match status" value="1"/>
</dbReference>
<keyword evidence="4" id="KW-1185">Reference proteome</keyword>
<dbReference type="EMBL" id="UPPP01000057">
    <property type="protein sequence ID" value="VBB05612.1"/>
    <property type="molecule type" value="Genomic_DNA"/>
</dbReference>
<reference evidence="3 4" key="1">
    <citation type="submission" date="2018-06" db="EMBL/GenBank/DDBJ databases">
        <authorList>
            <person name="Strepis N."/>
        </authorList>
    </citation>
    <scope>NUCLEOTIDE SEQUENCE [LARGE SCALE GENOMIC DNA]</scope>
    <source>
        <strain evidence="3">LUCI</strain>
    </source>
</reference>
<dbReference type="Gene3D" id="1.10.260.40">
    <property type="entry name" value="lambda repressor-like DNA-binding domains"/>
    <property type="match status" value="1"/>
</dbReference>
<evidence type="ECO:0000313" key="3">
    <source>
        <dbReference type="EMBL" id="VBB05612.1"/>
    </source>
</evidence>
<dbReference type="InterPro" id="IPR001387">
    <property type="entry name" value="Cro/C1-type_HTH"/>
</dbReference>
<feature type="region of interest" description="Disordered" evidence="1">
    <location>
        <begin position="76"/>
        <end position="96"/>
    </location>
</feature>
<dbReference type="CDD" id="cd00093">
    <property type="entry name" value="HTH_XRE"/>
    <property type="match status" value="1"/>
</dbReference>
<evidence type="ECO:0000259" key="2">
    <source>
        <dbReference type="PROSITE" id="PS50943"/>
    </source>
</evidence>
<organism evidence="3 4">
    <name type="scientific">Lucifera butyrica</name>
    <dbReference type="NCBI Taxonomy" id="1351585"/>
    <lineage>
        <taxon>Bacteria</taxon>
        <taxon>Bacillati</taxon>
        <taxon>Bacillota</taxon>
        <taxon>Negativicutes</taxon>
        <taxon>Veillonellales</taxon>
        <taxon>Veillonellaceae</taxon>
        <taxon>Lucifera</taxon>
    </lineage>
</organism>
<dbReference type="PROSITE" id="PS50943">
    <property type="entry name" value="HTH_CROC1"/>
    <property type="match status" value="1"/>
</dbReference>
<proteinExistence type="predicted"/>
<dbReference type="Pfam" id="PF01381">
    <property type="entry name" value="HTH_3"/>
    <property type="match status" value="1"/>
</dbReference>
<accession>A0A498R5U7</accession>
<dbReference type="SMART" id="SM00530">
    <property type="entry name" value="HTH_XRE"/>
    <property type="match status" value="1"/>
</dbReference>
<dbReference type="GO" id="GO:0003677">
    <property type="term" value="F:DNA binding"/>
    <property type="evidence" value="ECO:0007669"/>
    <property type="project" value="InterPro"/>
</dbReference>
<gene>
    <name evidence="3" type="ORF">LUCI_0822</name>
</gene>
<dbReference type="AlphaFoldDB" id="A0A498R5U7"/>
<dbReference type="InterPro" id="IPR010982">
    <property type="entry name" value="Lambda_DNA-bd_dom_sf"/>
</dbReference>
<dbReference type="RefSeq" id="WP_122626594.1">
    <property type="nucleotide sequence ID" value="NZ_UPPP01000057.1"/>
</dbReference>
<sequence>MGLSGIVLKTIKKLRIDNKYSLNDVAKGIGYETAKGYYDLESGKTDIKLEHLEKLSKFYKVPLEIFLNPNSTITVHGEEPTNIQKATNGPDPKPAA</sequence>
<evidence type="ECO:0000256" key="1">
    <source>
        <dbReference type="SAM" id="MobiDB-lite"/>
    </source>
</evidence>
<name>A0A498R5U7_9FIRM</name>
<evidence type="ECO:0000313" key="4">
    <source>
        <dbReference type="Proteomes" id="UP000277811"/>
    </source>
</evidence>
<feature type="domain" description="HTH cro/C1-type" evidence="2">
    <location>
        <begin position="11"/>
        <end position="66"/>
    </location>
</feature>
<protein>
    <recommendedName>
        <fullName evidence="2">HTH cro/C1-type domain-containing protein</fullName>
    </recommendedName>
</protein>
<dbReference type="OrthoDB" id="1809600at2"/>
<dbReference type="Proteomes" id="UP000277811">
    <property type="component" value="Unassembled WGS sequence"/>
</dbReference>